<name>A0A834X796_9FABA</name>
<dbReference type="EMBL" id="JAAIUW010000003">
    <property type="protein sequence ID" value="KAF7840128.1"/>
    <property type="molecule type" value="Genomic_DNA"/>
</dbReference>
<organism evidence="1 2">
    <name type="scientific">Senna tora</name>
    <dbReference type="NCBI Taxonomy" id="362788"/>
    <lineage>
        <taxon>Eukaryota</taxon>
        <taxon>Viridiplantae</taxon>
        <taxon>Streptophyta</taxon>
        <taxon>Embryophyta</taxon>
        <taxon>Tracheophyta</taxon>
        <taxon>Spermatophyta</taxon>
        <taxon>Magnoliopsida</taxon>
        <taxon>eudicotyledons</taxon>
        <taxon>Gunneridae</taxon>
        <taxon>Pentapetalae</taxon>
        <taxon>rosids</taxon>
        <taxon>fabids</taxon>
        <taxon>Fabales</taxon>
        <taxon>Fabaceae</taxon>
        <taxon>Caesalpinioideae</taxon>
        <taxon>Cassia clade</taxon>
        <taxon>Senna</taxon>
    </lineage>
</organism>
<gene>
    <name evidence="1" type="ORF">G2W53_008610</name>
</gene>
<reference evidence="1" key="1">
    <citation type="submission" date="2020-09" db="EMBL/GenBank/DDBJ databases">
        <title>Genome-Enabled Discovery of Anthraquinone Biosynthesis in Senna tora.</title>
        <authorList>
            <person name="Kang S.-H."/>
            <person name="Pandey R.P."/>
            <person name="Lee C.-M."/>
            <person name="Sim J.-S."/>
            <person name="Jeong J.-T."/>
            <person name="Choi B.-S."/>
            <person name="Jung M."/>
            <person name="Ginzburg D."/>
            <person name="Zhao K."/>
            <person name="Won S.Y."/>
            <person name="Oh T.-J."/>
            <person name="Yu Y."/>
            <person name="Kim N.-H."/>
            <person name="Lee O.R."/>
            <person name="Lee T.-H."/>
            <person name="Bashyal P."/>
            <person name="Kim T.-S."/>
            <person name="Lee W.-H."/>
            <person name="Kawkins C."/>
            <person name="Kim C.-K."/>
            <person name="Kim J.S."/>
            <person name="Ahn B.O."/>
            <person name="Rhee S.Y."/>
            <person name="Sohng J.K."/>
        </authorList>
    </citation>
    <scope>NUCLEOTIDE SEQUENCE</scope>
    <source>
        <tissue evidence="1">Leaf</tissue>
    </source>
</reference>
<comment type="caution">
    <text evidence="1">The sequence shown here is derived from an EMBL/GenBank/DDBJ whole genome shotgun (WGS) entry which is preliminary data.</text>
</comment>
<accession>A0A834X796</accession>
<keyword evidence="2" id="KW-1185">Reference proteome</keyword>
<sequence>MAQIPRKRVWPARFRSLTQECQIESEKESRRHGQ</sequence>
<evidence type="ECO:0000313" key="2">
    <source>
        <dbReference type="Proteomes" id="UP000634136"/>
    </source>
</evidence>
<dbReference type="AlphaFoldDB" id="A0A834X796"/>
<dbReference type="Proteomes" id="UP000634136">
    <property type="component" value="Unassembled WGS sequence"/>
</dbReference>
<evidence type="ECO:0000313" key="1">
    <source>
        <dbReference type="EMBL" id="KAF7840128.1"/>
    </source>
</evidence>
<proteinExistence type="predicted"/>
<protein>
    <submittedName>
        <fullName evidence="1">Uncharacterized protein</fullName>
    </submittedName>
</protein>